<keyword evidence="6 12" id="KW-0698">rRNA processing</keyword>
<evidence type="ECO:0000256" key="1">
    <source>
        <dbReference type="ARBA" id="ARBA00004496"/>
    </source>
</evidence>
<dbReference type="CDD" id="cd18084">
    <property type="entry name" value="RsmE-like"/>
    <property type="match status" value="1"/>
</dbReference>
<evidence type="ECO:0000256" key="8">
    <source>
        <dbReference type="ARBA" id="ARBA00022679"/>
    </source>
</evidence>
<evidence type="ECO:0000256" key="10">
    <source>
        <dbReference type="ARBA" id="ARBA00025699"/>
    </source>
</evidence>
<evidence type="ECO:0000256" key="7">
    <source>
        <dbReference type="ARBA" id="ARBA00022603"/>
    </source>
</evidence>
<dbReference type="EMBL" id="CP023994">
    <property type="protein sequence ID" value="AWR21505.1"/>
    <property type="molecule type" value="Genomic_DNA"/>
</dbReference>
<evidence type="ECO:0000259" key="14">
    <source>
        <dbReference type="Pfam" id="PF20260"/>
    </source>
</evidence>
<dbReference type="InterPro" id="IPR006700">
    <property type="entry name" value="RsmE"/>
</dbReference>
<dbReference type="GO" id="GO:0070475">
    <property type="term" value="P:rRNA base methylation"/>
    <property type="evidence" value="ECO:0007669"/>
    <property type="project" value="TreeGrafter"/>
</dbReference>
<dbReference type="InterPro" id="IPR015947">
    <property type="entry name" value="PUA-like_sf"/>
</dbReference>
<feature type="domain" description="Ribosomal RNA small subunit methyltransferase E PUA-like" evidence="14">
    <location>
        <begin position="21"/>
        <end position="67"/>
    </location>
</feature>
<keyword evidence="7 12" id="KW-0489">Methyltransferase</keyword>
<dbReference type="GO" id="GO:0005737">
    <property type="term" value="C:cytoplasm"/>
    <property type="evidence" value="ECO:0007669"/>
    <property type="project" value="UniProtKB-SubCell"/>
</dbReference>
<dbReference type="Pfam" id="PF04452">
    <property type="entry name" value="Methyltrans_RNA"/>
    <property type="match status" value="1"/>
</dbReference>
<comment type="function">
    <text evidence="10 12">Specifically methylates the N3 position of the uracil ring of uridine 1498 (m3U1498) in 16S rRNA. Acts on the fully assembled 30S ribosomal subunit.</text>
</comment>
<proteinExistence type="inferred from homology"/>
<name>A0A2Z3RXF3_9MICO</name>
<dbReference type="EC" id="2.1.1.193" evidence="3 12"/>
<accession>A0A2Z3RXF3</accession>
<evidence type="ECO:0000256" key="4">
    <source>
        <dbReference type="ARBA" id="ARBA00013673"/>
    </source>
</evidence>
<protein>
    <recommendedName>
        <fullName evidence="4 12">Ribosomal RNA small subunit methyltransferase E</fullName>
        <ecNumber evidence="3 12">2.1.1.193</ecNumber>
    </recommendedName>
</protein>
<comment type="similarity">
    <text evidence="2 12">Belongs to the RNA methyltransferase RsmE family.</text>
</comment>
<dbReference type="KEGG" id="aum:AURMO_00902"/>
<feature type="domain" description="Ribosomal RNA small subunit methyltransferase E methyltransferase" evidence="13">
    <location>
        <begin position="76"/>
        <end position="235"/>
    </location>
</feature>
<evidence type="ECO:0000256" key="9">
    <source>
        <dbReference type="ARBA" id="ARBA00022691"/>
    </source>
</evidence>
<dbReference type="PANTHER" id="PTHR30027:SF3">
    <property type="entry name" value="16S RRNA (URACIL(1498)-N(3))-METHYLTRANSFERASE"/>
    <property type="match status" value="1"/>
</dbReference>
<evidence type="ECO:0000259" key="13">
    <source>
        <dbReference type="Pfam" id="PF04452"/>
    </source>
</evidence>
<dbReference type="InterPro" id="IPR046887">
    <property type="entry name" value="RsmE_PUA-like"/>
</dbReference>
<dbReference type="OrthoDB" id="9808126at2"/>
<keyword evidence="8 12" id="KW-0808">Transferase</keyword>
<gene>
    <name evidence="15" type="ORF">AURMO_00902</name>
</gene>
<dbReference type="NCBIfam" id="TIGR00046">
    <property type="entry name" value="RsmE family RNA methyltransferase"/>
    <property type="match status" value="1"/>
</dbReference>
<sequence length="242" mass="25812">MAHFYLLETLESTTVGSTIVLEGAEGRHAATVSRVRVGEPFSLGNGRGLVVAAEVLSTSKDSVELRVDSVEQMTPETPQIYLVQALAKTDRDERAVEAATELGIDVVIPWAADRSISKWEGPKIDKGRSRWSAIVREATKQSIRAFLPRVGPHLKTAQLISELEGVHIIVLDPTGTVPLSQIELDERDIALVVGPEGGITEAELARFSEAGASTVTLGSNILRTSTAGPAALAIINAKLGRC</sequence>
<evidence type="ECO:0000256" key="11">
    <source>
        <dbReference type="ARBA" id="ARBA00047944"/>
    </source>
</evidence>
<evidence type="ECO:0000256" key="3">
    <source>
        <dbReference type="ARBA" id="ARBA00012328"/>
    </source>
</evidence>
<dbReference type="NCBIfam" id="NF008693">
    <property type="entry name" value="PRK11713.2-3"/>
    <property type="match status" value="1"/>
</dbReference>
<comment type="subcellular location">
    <subcellularLocation>
        <location evidence="1 12">Cytoplasm</location>
    </subcellularLocation>
</comment>
<keyword evidence="16" id="KW-1185">Reference proteome</keyword>
<dbReference type="RefSeq" id="WP_110233427.1">
    <property type="nucleotide sequence ID" value="NZ_CP023994.1"/>
</dbReference>
<organism evidence="15 16">
    <name type="scientific">Aurantimicrobium photophilum</name>
    <dbReference type="NCBI Taxonomy" id="1987356"/>
    <lineage>
        <taxon>Bacteria</taxon>
        <taxon>Bacillati</taxon>
        <taxon>Actinomycetota</taxon>
        <taxon>Actinomycetes</taxon>
        <taxon>Micrococcales</taxon>
        <taxon>Microbacteriaceae</taxon>
        <taxon>Aurantimicrobium</taxon>
    </lineage>
</organism>
<evidence type="ECO:0000256" key="6">
    <source>
        <dbReference type="ARBA" id="ARBA00022552"/>
    </source>
</evidence>
<evidence type="ECO:0000313" key="15">
    <source>
        <dbReference type="EMBL" id="AWR21505.1"/>
    </source>
</evidence>
<dbReference type="InterPro" id="IPR029028">
    <property type="entry name" value="Alpha/beta_knot_MTases"/>
</dbReference>
<dbReference type="PIRSF" id="PIRSF015601">
    <property type="entry name" value="MTase_slr0722"/>
    <property type="match status" value="1"/>
</dbReference>
<dbReference type="Gene3D" id="2.40.240.20">
    <property type="entry name" value="Hypothetical PUA domain-like, domain 1"/>
    <property type="match status" value="1"/>
</dbReference>
<dbReference type="Pfam" id="PF20260">
    <property type="entry name" value="PUA_4"/>
    <property type="match status" value="1"/>
</dbReference>
<dbReference type="SUPFAM" id="SSF88697">
    <property type="entry name" value="PUA domain-like"/>
    <property type="match status" value="1"/>
</dbReference>
<evidence type="ECO:0000313" key="16">
    <source>
        <dbReference type="Proteomes" id="UP000246894"/>
    </source>
</evidence>
<dbReference type="InterPro" id="IPR029026">
    <property type="entry name" value="tRNA_m1G_MTases_N"/>
</dbReference>
<dbReference type="GO" id="GO:0070042">
    <property type="term" value="F:rRNA (uridine-N3-)-methyltransferase activity"/>
    <property type="evidence" value="ECO:0007669"/>
    <property type="project" value="TreeGrafter"/>
</dbReference>
<dbReference type="PANTHER" id="PTHR30027">
    <property type="entry name" value="RIBOSOMAL RNA SMALL SUBUNIT METHYLTRANSFERASE E"/>
    <property type="match status" value="1"/>
</dbReference>
<comment type="catalytic activity">
    <reaction evidence="11 12">
        <text>uridine(1498) in 16S rRNA + S-adenosyl-L-methionine = N(3)-methyluridine(1498) in 16S rRNA + S-adenosyl-L-homocysteine + H(+)</text>
        <dbReference type="Rhea" id="RHEA:42920"/>
        <dbReference type="Rhea" id="RHEA-COMP:10283"/>
        <dbReference type="Rhea" id="RHEA-COMP:10284"/>
        <dbReference type="ChEBI" id="CHEBI:15378"/>
        <dbReference type="ChEBI" id="CHEBI:57856"/>
        <dbReference type="ChEBI" id="CHEBI:59789"/>
        <dbReference type="ChEBI" id="CHEBI:65315"/>
        <dbReference type="ChEBI" id="CHEBI:74502"/>
        <dbReference type="EC" id="2.1.1.193"/>
    </reaction>
</comment>
<dbReference type="InterPro" id="IPR046886">
    <property type="entry name" value="RsmE_MTase_dom"/>
</dbReference>
<keyword evidence="9 12" id="KW-0949">S-adenosyl-L-methionine</keyword>
<dbReference type="SUPFAM" id="SSF75217">
    <property type="entry name" value="alpha/beta knot"/>
    <property type="match status" value="1"/>
</dbReference>
<dbReference type="Gene3D" id="3.40.1280.10">
    <property type="match status" value="1"/>
</dbReference>
<evidence type="ECO:0000256" key="12">
    <source>
        <dbReference type="PIRNR" id="PIRNR015601"/>
    </source>
</evidence>
<reference evidence="15 16" key="1">
    <citation type="submission" date="2017-10" db="EMBL/GenBank/DDBJ databases">
        <title>Genome of an Actinobacterium that displays light-enhanced growth.</title>
        <authorList>
            <person name="Maresca J.A."/>
            <person name="Hempel P."/>
            <person name="Shevchenko O."/>
            <person name="Miller K.J."/>
            <person name="Hahn M.W."/>
        </authorList>
    </citation>
    <scope>NUCLEOTIDE SEQUENCE [LARGE SCALE GENOMIC DNA]</scope>
    <source>
        <strain evidence="15 16">MWH-Mo1</strain>
    </source>
</reference>
<dbReference type="AlphaFoldDB" id="A0A2Z3RXF3"/>
<evidence type="ECO:0000256" key="2">
    <source>
        <dbReference type="ARBA" id="ARBA00005528"/>
    </source>
</evidence>
<dbReference type="Proteomes" id="UP000246894">
    <property type="component" value="Chromosome"/>
</dbReference>
<keyword evidence="5 12" id="KW-0963">Cytoplasm</keyword>
<evidence type="ECO:0000256" key="5">
    <source>
        <dbReference type="ARBA" id="ARBA00022490"/>
    </source>
</evidence>